<accession>A0A564YGS7</accession>
<organism evidence="2 3">
    <name type="scientific">Hymenolepis diminuta</name>
    <name type="common">Rat tapeworm</name>
    <dbReference type="NCBI Taxonomy" id="6216"/>
    <lineage>
        <taxon>Eukaryota</taxon>
        <taxon>Metazoa</taxon>
        <taxon>Spiralia</taxon>
        <taxon>Lophotrochozoa</taxon>
        <taxon>Platyhelminthes</taxon>
        <taxon>Cestoda</taxon>
        <taxon>Eucestoda</taxon>
        <taxon>Cyclophyllidea</taxon>
        <taxon>Hymenolepididae</taxon>
        <taxon>Hymenolepis</taxon>
    </lineage>
</organism>
<proteinExistence type="predicted"/>
<sequence>MKVQIVITLLLLISQLGYSSDYAAEEISSEHTAYMSSMREIVCGINEKMDNDAFTDMVINLSNLNEVFLKMDKYMISKVFQKIVNPDEFLYYLDDDALMAVMKNMSMRTFTRLEPNIPYAIMRYEELKVEEEMKYIEDIIYFTSPNIPIEYADFLCGIDVDMLHYIIINSCNLPSLLAAMNPHTLEYVFFNAPYVIEYIVLMDPETQYAIMSKIPYLCEFLQSIPSEHAEIITNSLPCYIPCIQIPDIPVFLPETVAETSDFVKMAEYVDDESEDTTRGLKKMSEKLPDITKILEKINRTMELFNLSTKSEVIDSMSIGVHQGDKTNNYNGYGFLLEILKKAAPLLKMGVGKYTSKLSLG</sequence>
<dbReference type="Proteomes" id="UP000321570">
    <property type="component" value="Unassembled WGS sequence"/>
</dbReference>
<evidence type="ECO:0000313" key="3">
    <source>
        <dbReference type="Proteomes" id="UP000321570"/>
    </source>
</evidence>
<dbReference type="EMBL" id="CABIJS010000221">
    <property type="protein sequence ID" value="VUZ46386.1"/>
    <property type="molecule type" value="Genomic_DNA"/>
</dbReference>
<keyword evidence="1" id="KW-0732">Signal</keyword>
<keyword evidence="3" id="KW-1185">Reference proteome</keyword>
<name>A0A564YGS7_HYMDI</name>
<feature type="chain" id="PRO_5022220343" evidence="1">
    <location>
        <begin position="20"/>
        <end position="360"/>
    </location>
</feature>
<evidence type="ECO:0000256" key="1">
    <source>
        <dbReference type="SAM" id="SignalP"/>
    </source>
</evidence>
<protein>
    <submittedName>
        <fullName evidence="2">Uncharacterized protein</fullName>
    </submittedName>
</protein>
<reference evidence="2 3" key="1">
    <citation type="submission" date="2019-07" db="EMBL/GenBank/DDBJ databases">
        <authorList>
            <person name="Jastrzebski P J."/>
            <person name="Paukszto L."/>
            <person name="Jastrzebski P J."/>
        </authorList>
    </citation>
    <scope>NUCLEOTIDE SEQUENCE [LARGE SCALE GENOMIC DNA]</scope>
    <source>
        <strain evidence="2 3">WMS-il1</strain>
    </source>
</reference>
<gene>
    <name evidence="2" type="ORF">WMSIL1_LOCUS6257</name>
</gene>
<evidence type="ECO:0000313" key="2">
    <source>
        <dbReference type="EMBL" id="VUZ46386.1"/>
    </source>
</evidence>
<dbReference type="AlphaFoldDB" id="A0A564YGS7"/>
<feature type="signal peptide" evidence="1">
    <location>
        <begin position="1"/>
        <end position="19"/>
    </location>
</feature>